<dbReference type="PANTHER" id="PTHR31302:SF32">
    <property type="entry name" value="PHOSPHOESTERASE"/>
    <property type="match status" value="1"/>
</dbReference>
<organism evidence="2 3">
    <name type="scientific">Brevibacillus invocatus</name>
    <dbReference type="NCBI Taxonomy" id="173959"/>
    <lineage>
        <taxon>Bacteria</taxon>
        <taxon>Bacillati</taxon>
        <taxon>Bacillota</taxon>
        <taxon>Bacilli</taxon>
        <taxon>Bacillales</taxon>
        <taxon>Paenibacillaceae</taxon>
        <taxon>Brevibacillus</taxon>
    </lineage>
</organism>
<name>A0A3M8CG23_9BACL</name>
<dbReference type="Proteomes" id="UP000282028">
    <property type="component" value="Unassembled WGS sequence"/>
</dbReference>
<accession>A0A3M8CG23</accession>
<keyword evidence="3" id="KW-1185">Reference proteome</keyword>
<dbReference type="Gene3D" id="3.60.21.10">
    <property type="match status" value="1"/>
</dbReference>
<dbReference type="Pfam" id="PF00149">
    <property type="entry name" value="Metallophos"/>
    <property type="match status" value="1"/>
</dbReference>
<evidence type="ECO:0000259" key="1">
    <source>
        <dbReference type="Pfam" id="PF00149"/>
    </source>
</evidence>
<reference evidence="2 3" key="1">
    <citation type="submission" date="2018-10" db="EMBL/GenBank/DDBJ databases">
        <title>Phylogenomics of Brevibacillus.</title>
        <authorList>
            <person name="Dunlap C."/>
        </authorList>
    </citation>
    <scope>NUCLEOTIDE SEQUENCE [LARGE SCALE GENOMIC DNA]</scope>
    <source>
        <strain evidence="2 3">JCM 12215</strain>
    </source>
</reference>
<dbReference type="AlphaFoldDB" id="A0A3M8CG23"/>
<dbReference type="GO" id="GO:0008758">
    <property type="term" value="F:UDP-2,3-diacylglucosamine hydrolase activity"/>
    <property type="evidence" value="ECO:0007669"/>
    <property type="project" value="TreeGrafter"/>
</dbReference>
<dbReference type="GO" id="GO:0016020">
    <property type="term" value="C:membrane"/>
    <property type="evidence" value="ECO:0007669"/>
    <property type="project" value="GOC"/>
</dbReference>
<sequence>MNHARLPALTIVHISDLHGRTRFLNGSLHRLINDWQPDLVCVTGDLAQHPEQLEGVMKEIARIRAKDGIFFVPGNYEREELRGFRKRKYPKDTYNRMKQVWQQSMIVLENSGASLSYHTGKLEVYGFDNSEYGNERYTGEHDGKGKEKAFTLFLAHSPNIISSIKRHELTADLLLTGHTHGGQIRILGKTAGAYKHFHIGAKADQQVGIFAISRGLGTTKIPVRMHCFPEVTIYRINKDEKR</sequence>
<evidence type="ECO:0000313" key="2">
    <source>
        <dbReference type="EMBL" id="RNB74678.1"/>
    </source>
</evidence>
<dbReference type="InterPro" id="IPR029052">
    <property type="entry name" value="Metallo-depent_PP-like"/>
</dbReference>
<dbReference type="EMBL" id="RHHR01000014">
    <property type="protein sequence ID" value="RNB74678.1"/>
    <property type="molecule type" value="Genomic_DNA"/>
</dbReference>
<evidence type="ECO:0000313" key="3">
    <source>
        <dbReference type="Proteomes" id="UP000282028"/>
    </source>
</evidence>
<dbReference type="GO" id="GO:0009245">
    <property type="term" value="P:lipid A biosynthetic process"/>
    <property type="evidence" value="ECO:0007669"/>
    <property type="project" value="TreeGrafter"/>
</dbReference>
<dbReference type="PANTHER" id="PTHR31302">
    <property type="entry name" value="TRANSMEMBRANE PROTEIN WITH METALLOPHOSPHOESTERASE DOMAIN-RELATED"/>
    <property type="match status" value="1"/>
</dbReference>
<gene>
    <name evidence="2" type="ORF">EDM52_10400</name>
</gene>
<protein>
    <recommendedName>
        <fullName evidence="1">Calcineurin-like phosphoesterase domain-containing protein</fullName>
    </recommendedName>
</protein>
<dbReference type="InterPro" id="IPR004843">
    <property type="entry name" value="Calcineurin-like_PHP"/>
</dbReference>
<dbReference type="SUPFAM" id="SSF56300">
    <property type="entry name" value="Metallo-dependent phosphatases"/>
    <property type="match status" value="1"/>
</dbReference>
<dbReference type="OrthoDB" id="9780884at2"/>
<feature type="domain" description="Calcineurin-like phosphoesterase" evidence="1">
    <location>
        <begin position="10"/>
        <end position="181"/>
    </location>
</feature>
<comment type="caution">
    <text evidence="2">The sequence shown here is derived from an EMBL/GenBank/DDBJ whole genome shotgun (WGS) entry which is preliminary data.</text>
</comment>
<proteinExistence type="predicted"/>
<dbReference type="InterPro" id="IPR051158">
    <property type="entry name" value="Metallophosphoesterase_sf"/>
</dbReference>